<evidence type="ECO:0000313" key="1">
    <source>
        <dbReference type="EMBL" id="EAY05140.1"/>
    </source>
</evidence>
<name>A2EQC4_TRIV3</name>
<accession>A2EQC4</accession>
<keyword evidence="2" id="KW-1185">Reference proteome</keyword>
<dbReference type="RefSeq" id="XP_001317363.1">
    <property type="nucleotide sequence ID" value="XM_001317328.1"/>
</dbReference>
<dbReference type="EMBL" id="DS113456">
    <property type="protein sequence ID" value="EAY05140.1"/>
    <property type="molecule type" value="Genomic_DNA"/>
</dbReference>
<sequence>MTTPIVITRPNKSVILTSNNNNTQKVLPPPPQNNAAYTSSILLNQALSPNSPPMSPNVLVPRAPVVHFFICDYGNAKVKSISDHFIDLLVSNGIKVFTERYATHQAGFQVRAASLNSNADFFFQIHSKTAGRGHVRLYFGGQPKRMTVEESVCDVWSWWRLMCGSISNTESEVLSSEKLKYALKVFANIDSDILNIDALQAEIRAAVDNHSISSELLQSVLSAQTMINEGRGLVQAQKVMRIEWSREPGALLTRCVQMPVIRGLSQPLKDLLLSVLDQTFSKLQRLENIVRKYRVSTPPPPEPTLPVDSGPEVEIPIDGQQPGLSWGALLESVKDESYGMNHITSYGDMNQQGSFRQPFLIDEF</sequence>
<protein>
    <submittedName>
        <fullName evidence="1">Uncharacterized protein</fullName>
    </submittedName>
</protein>
<dbReference type="VEuPathDB" id="TrichDB:TVAGG3_0726620"/>
<dbReference type="KEGG" id="tva:4763007"/>
<dbReference type="AlphaFoldDB" id="A2EQC4"/>
<dbReference type="Proteomes" id="UP000001542">
    <property type="component" value="Unassembled WGS sequence"/>
</dbReference>
<evidence type="ECO:0000313" key="2">
    <source>
        <dbReference type="Proteomes" id="UP000001542"/>
    </source>
</evidence>
<reference evidence="1" key="2">
    <citation type="journal article" date="2007" name="Science">
        <title>Draft genome sequence of the sexually transmitted pathogen Trichomonas vaginalis.</title>
        <authorList>
            <person name="Carlton J.M."/>
            <person name="Hirt R.P."/>
            <person name="Silva J.C."/>
            <person name="Delcher A.L."/>
            <person name="Schatz M."/>
            <person name="Zhao Q."/>
            <person name="Wortman J.R."/>
            <person name="Bidwell S.L."/>
            <person name="Alsmark U.C.M."/>
            <person name="Besteiro S."/>
            <person name="Sicheritz-Ponten T."/>
            <person name="Noel C.J."/>
            <person name="Dacks J.B."/>
            <person name="Foster P.G."/>
            <person name="Simillion C."/>
            <person name="Van de Peer Y."/>
            <person name="Miranda-Saavedra D."/>
            <person name="Barton G.J."/>
            <person name="Westrop G.D."/>
            <person name="Mueller S."/>
            <person name="Dessi D."/>
            <person name="Fiori P.L."/>
            <person name="Ren Q."/>
            <person name="Paulsen I."/>
            <person name="Zhang H."/>
            <person name="Bastida-Corcuera F.D."/>
            <person name="Simoes-Barbosa A."/>
            <person name="Brown M.T."/>
            <person name="Hayes R.D."/>
            <person name="Mukherjee M."/>
            <person name="Okumura C.Y."/>
            <person name="Schneider R."/>
            <person name="Smith A.J."/>
            <person name="Vanacova S."/>
            <person name="Villalvazo M."/>
            <person name="Haas B.J."/>
            <person name="Pertea M."/>
            <person name="Feldblyum T.V."/>
            <person name="Utterback T.R."/>
            <person name="Shu C.L."/>
            <person name="Osoegawa K."/>
            <person name="de Jong P.J."/>
            <person name="Hrdy I."/>
            <person name="Horvathova L."/>
            <person name="Zubacova Z."/>
            <person name="Dolezal P."/>
            <person name="Malik S.B."/>
            <person name="Logsdon J.M. Jr."/>
            <person name="Henze K."/>
            <person name="Gupta A."/>
            <person name="Wang C.C."/>
            <person name="Dunne R.L."/>
            <person name="Upcroft J.A."/>
            <person name="Upcroft P."/>
            <person name="White O."/>
            <person name="Salzberg S.L."/>
            <person name="Tang P."/>
            <person name="Chiu C.-H."/>
            <person name="Lee Y.-S."/>
            <person name="Embley T.M."/>
            <person name="Coombs G.H."/>
            <person name="Mottram J.C."/>
            <person name="Tachezy J."/>
            <person name="Fraser-Liggett C.M."/>
            <person name="Johnson P.J."/>
        </authorList>
    </citation>
    <scope>NUCLEOTIDE SEQUENCE [LARGE SCALE GENOMIC DNA]</scope>
    <source>
        <strain evidence="1">G3</strain>
    </source>
</reference>
<dbReference type="InParanoid" id="A2EQC4"/>
<proteinExistence type="predicted"/>
<dbReference type="OrthoDB" id="10263960at2759"/>
<reference evidence="1" key="1">
    <citation type="submission" date="2006-10" db="EMBL/GenBank/DDBJ databases">
        <authorList>
            <person name="Amadeo P."/>
            <person name="Zhao Q."/>
            <person name="Wortman J."/>
            <person name="Fraser-Liggett C."/>
            <person name="Carlton J."/>
        </authorList>
    </citation>
    <scope>NUCLEOTIDE SEQUENCE</scope>
    <source>
        <strain evidence="1">G3</strain>
    </source>
</reference>
<organism evidence="1 2">
    <name type="scientific">Trichomonas vaginalis (strain ATCC PRA-98 / G3)</name>
    <dbReference type="NCBI Taxonomy" id="412133"/>
    <lineage>
        <taxon>Eukaryota</taxon>
        <taxon>Metamonada</taxon>
        <taxon>Parabasalia</taxon>
        <taxon>Trichomonadida</taxon>
        <taxon>Trichomonadidae</taxon>
        <taxon>Trichomonas</taxon>
    </lineage>
</organism>
<gene>
    <name evidence="1" type="ORF">TVAG_151270</name>
</gene>
<dbReference type="VEuPathDB" id="TrichDB:TVAG_151270"/>